<evidence type="ECO:0000259" key="3">
    <source>
        <dbReference type="PROSITE" id="PS50043"/>
    </source>
</evidence>
<dbReference type="InterPro" id="IPR036388">
    <property type="entry name" value="WH-like_DNA-bd_sf"/>
</dbReference>
<protein>
    <submittedName>
        <fullName evidence="5">Response regulator transcription factor</fullName>
    </submittedName>
</protein>
<dbReference type="PROSITE" id="PS50043">
    <property type="entry name" value="HTH_LUXR_2"/>
    <property type="match status" value="1"/>
</dbReference>
<feature type="domain" description="HTH luxR-type" evidence="3">
    <location>
        <begin position="141"/>
        <end position="206"/>
    </location>
</feature>
<dbReference type="AlphaFoldDB" id="A0A7K3WT12"/>
<keyword evidence="1" id="KW-0238">DNA-binding</keyword>
<dbReference type="GO" id="GO:0003677">
    <property type="term" value="F:DNA binding"/>
    <property type="evidence" value="ECO:0007669"/>
    <property type="project" value="UniProtKB-KW"/>
</dbReference>
<evidence type="ECO:0000256" key="1">
    <source>
        <dbReference type="ARBA" id="ARBA00023125"/>
    </source>
</evidence>
<evidence type="ECO:0000256" key="2">
    <source>
        <dbReference type="PROSITE-ProRule" id="PRU00169"/>
    </source>
</evidence>
<gene>
    <name evidence="5" type="ORF">G3O08_11825</name>
</gene>
<dbReference type="Pfam" id="PF00072">
    <property type="entry name" value="Response_reg"/>
    <property type="match status" value="1"/>
</dbReference>
<comment type="caution">
    <text evidence="5">The sequence shown here is derived from an EMBL/GenBank/DDBJ whole genome shotgun (WGS) entry which is preliminary data.</text>
</comment>
<dbReference type="GO" id="GO:0006355">
    <property type="term" value="P:regulation of DNA-templated transcription"/>
    <property type="evidence" value="ECO:0007669"/>
    <property type="project" value="InterPro"/>
</dbReference>
<dbReference type="EMBL" id="JAAGVY010000021">
    <property type="protein sequence ID" value="NEN24191.1"/>
    <property type="molecule type" value="Genomic_DNA"/>
</dbReference>
<proteinExistence type="predicted"/>
<dbReference type="InterPro" id="IPR039420">
    <property type="entry name" value="WalR-like"/>
</dbReference>
<dbReference type="Gene3D" id="3.40.50.2300">
    <property type="match status" value="1"/>
</dbReference>
<dbReference type="PANTHER" id="PTHR43214">
    <property type="entry name" value="TWO-COMPONENT RESPONSE REGULATOR"/>
    <property type="match status" value="1"/>
</dbReference>
<evidence type="ECO:0000313" key="6">
    <source>
        <dbReference type="Proteomes" id="UP000486602"/>
    </source>
</evidence>
<feature type="modified residue" description="4-aspartylphosphate" evidence="2">
    <location>
        <position position="56"/>
    </location>
</feature>
<sequence>MSRKYSVLVVEDEPLIAEDIAGYLLENGFAVLAIANNAKEALEILKDNMPDAILLDINLGDGMDGIELATQIRTTEKIPVVFLTSHADKATLDRAKQTIPAGYLLKPFDGKDIMTSLEIAIFSHSQQNGIGRTEPDLNGLNEALPVALSQREFEILTLLKTGKTNKEMADALFISVNTVKTHMLHLFEKLDVSNRTQALFRIREMTGSR</sequence>
<dbReference type="SUPFAM" id="SSF52172">
    <property type="entry name" value="CheY-like"/>
    <property type="match status" value="1"/>
</dbReference>
<dbReference type="Gene3D" id="1.10.10.10">
    <property type="entry name" value="Winged helix-like DNA-binding domain superfamily/Winged helix DNA-binding domain"/>
    <property type="match status" value="1"/>
</dbReference>
<dbReference type="InterPro" id="IPR000792">
    <property type="entry name" value="Tscrpt_reg_LuxR_C"/>
</dbReference>
<evidence type="ECO:0000313" key="5">
    <source>
        <dbReference type="EMBL" id="NEN24191.1"/>
    </source>
</evidence>
<reference evidence="5 6" key="1">
    <citation type="submission" date="2020-02" db="EMBL/GenBank/DDBJ databases">
        <title>Out from the shadows clarifying the taxonomy of the family Cryomorphaceae and related taxa by utilizing the GTDB taxonomic framework.</title>
        <authorList>
            <person name="Bowman J.P."/>
        </authorList>
    </citation>
    <scope>NUCLEOTIDE SEQUENCE [LARGE SCALE GENOMIC DNA]</scope>
    <source>
        <strain evidence="5 6">QSSC 1-22</strain>
    </source>
</reference>
<dbReference type="InterPro" id="IPR001789">
    <property type="entry name" value="Sig_transdc_resp-reg_receiver"/>
</dbReference>
<evidence type="ECO:0000259" key="4">
    <source>
        <dbReference type="PROSITE" id="PS50110"/>
    </source>
</evidence>
<keyword evidence="2" id="KW-0597">Phosphoprotein</keyword>
<dbReference type="InterPro" id="IPR016032">
    <property type="entry name" value="Sig_transdc_resp-reg_C-effctor"/>
</dbReference>
<dbReference type="PRINTS" id="PR00038">
    <property type="entry name" value="HTHLUXR"/>
</dbReference>
<accession>A0A7K3WT12</accession>
<dbReference type="SUPFAM" id="SSF46894">
    <property type="entry name" value="C-terminal effector domain of the bipartite response regulators"/>
    <property type="match status" value="1"/>
</dbReference>
<dbReference type="CDD" id="cd17534">
    <property type="entry name" value="REC_DC-like"/>
    <property type="match status" value="1"/>
</dbReference>
<dbReference type="SMART" id="SM00448">
    <property type="entry name" value="REC"/>
    <property type="match status" value="1"/>
</dbReference>
<dbReference type="SMART" id="SM00421">
    <property type="entry name" value="HTH_LUXR"/>
    <property type="match status" value="1"/>
</dbReference>
<feature type="domain" description="Response regulatory" evidence="4">
    <location>
        <begin position="6"/>
        <end position="121"/>
    </location>
</feature>
<dbReference type="PANTHER" id="PTHR43214:SF43">
    <property type="entry name" value="TWO-COMPONENT RESPONSE REGULATOR"/>
    <property type="match status" value="1"/>
</dbReference>
<dbReference type="Proteomes" id="UP000486602">
    <property type="component" value="Unassembled WGS sequence"/>
</dbReference>
<dbReference type="CDD" id="cd06170">
    <property type="entry name" value="LuxR_C_like"/>
    <property type="match status" value="1"/>
</dbReference>
<dbReference type="GO" id="GO:0000160">
    <property type="term" value="P:phosphorelay signal transduction system"/>
    <property type="evidence" value="ECO:0007669"/>
    <property type="project" value="InterPro"/>
</dbReference>
<name>A0A7K3WT12_9FLAO</name>
<dbReference type="Pfam" id="PF00196">
    <property type="entry name" value="GerE"/>
    <property type="match status" value="1"/>
</dbReference>
<dbReference type="RefSeq" id="WP_163285584.1">
    <property type="nucleotide sequence ID" value="NZ_JAAGVY010000021.1"/>
</dbReference>
<keyword evidence="6" id="KW-1185">Reference proteome</keyword>
<dbReference type="PROSITE" id="PS50110">
    <property type="entry name" value="RESPONSE_REGULATORY"/>
    <property type="match status" value="1"/>
</dbReference>
<dbReference type="InterPro" id="IPR011006">
    <property type="entry name" value="CheY-like_superfamily"/>
</dbReference>
<organism evidence="5 6">
    <name type="scientific">Cryomorpha ignava</name>
    <dbReference type="NCBI Taxonomy" id="101383"/>
    <lineage>
        <taxon>Bacteria</taxon>
        <taxon>Pseudomonadati</taxon>
        <taxon>Bacteroidota</taxon>
        <taxon>Flavobacteriia</taxon>
        <taxon>Flavobacteriales</taxon>
        <taxon>Cryomorphaceae</taxon>
        <taxon>Cryomorpha</taxon>
    </lineage>
</organism>